<protein>
    <submittedName>
        <fullName evidence="1">Uncharacterized protein</fullName>
    </submittedName>
</protein>
<name>A0ACC1T2X8_9APHY</name>
<organism evidence="1 2">
    <name type="scientific">Phlebia brevispora</name>
    <dbReference type="NCBI Taxonomy" id="194682"/>
    <lineage>
        <taxon>Eukaryota</taxon>
        <taxon>Fungi</taxon>
        <taxon>Dikarya</taxon>
        <taxon>Basidiomycota</taxon>
        <taxon>Agaricomycotina</taxon>
        <taxon>Agaricomycetes</taxon>
        <taxon>Polyporales</taxon>
        <taxon>Meruliaceae</taxon>
        <taxon>Phlebia</taxon>
    </lineage>
</organism>
<evidence type="ECO:0000313" key="1">
    <source>
        <dbReference type="EMBL" id="KAJ3551807.1"/>
    </source>
</evidence>
<proteinExistence type="predicted"/>
<sequence>MANNRLDPMAISGPSLMGMPSFNPVVEELINQFNLSTCWTARVALQKASELPADRQYLALVAHTLLVTEEVRNLRNRTDQKLASLVIMHDKIAKDLSTLTRYCARTWTLSEPQVGLITKIVKHFLIQPVLEYGELTAICAFNFVKAHAQQLKLDGLITEPVLRQAIMRIVERTEEDERQKLEDAISSSLRVKMSLDVFVSRLINDFWGAEDKPSSVRKRSITAQIAEARSSMKACRWSGEGFWLSFNASLNNLAALYGPVPNRNSDTWRDWENKVIERDVDEYGTGSQGTNALATGRQIGLTAKIEALTDTREDQIM</sequence>
<evidence type="ECO:0000313" key="2">
    <source>
        <dbReference type="Proteomes" id="UP001148662"/>
    </source>
</evidence>
<comment type="caution">
    <text evidence="1">The sequence shown here is derived from an EMBL/GenBank/DDBJ whole genome shotgun (WGS) entry which is preliminary data.</text>
</comment>
<accession>A0ACC1T2X8</accession>
<gene>
    <name evidence="1" type="ORF">NM688_g4498</name>
</gene>
<reference evidence="1" key="1">
    <citation type="submission" date="2022-07" db="EMBL/GenBank/DDBJ databases">
        <title>Genome Sequence of Phlebia brevispora.</title>
        <authorList>
            <person name="Buettner E."/>
        </authorList>
    </citation>
    <scope>NUCLEOTIDE SEQUENCE</scope>
    <source>
        <strain evidence="1">MPL23</strain>
    </source>
</reference>
<dbReference type="Proteomes" id="UP001148662">
    <property type="component" value="Unassembled WGS sequence"/>
</dbReference>
<dbReference type="EMBL" id="JANHOG010000750">
    <property type="protein sequence ID" value="KAJ3551807.1"/>
    <property type="molecule type" value="Genomic_DNA"/>
</dbReference>
<keyword evidence="2" id="KW-1185">Reference proteome</keyword>